<name>A0A2P2N340_RHIMU</name>
<reference evidence="1" key="1">
    <citation type="submission" date="2018-02" db="EMBL/GenBank/DDBJ databases">
        <title>Rhizophora mucronata_Transcriptome.</title>
        <authorList>
            <person name="Meera S.P."/>
            <person name="Sreeshan A."/>
            <person name="Augustine A."/>
        </authorList>
    </citation>
    <scope>NUCLEOTIDE SEQUENCE</scope>
    <source>
        <tissue evidence="1">Leaf</tissue>
    </source>
</reference>
<proteinExistence type="predicted"/>
<accession>A0A2P2N340</accession>
<sequence length="49" mass="5397">MPARSMLTTDTQCRTVNCSISASTDITGLESLLVLSYCCLGCEYHYLTM</sequence>
<dbReference type="AlphaFoldDB" id="A0A2P2N340"/>
<organism evidence="1">
    <name type="scientific">Rhizophora mucronata</name>
    <name type="common">Asiatic mangrove</name>
    <dbReference type="NCBI Taxonomy" id="61149"/>
    <lineage>
        <taxon>Eukaryota</taxon>
        <taxon>Viridiplantae</taxon>
        <taxon>Streptophyta</taxon>
        <taxon>Embryophyta</taxon>
        <taxon>Tracheophyta</taxon>
        <taxon>Spermatophyta</taxon>
        <taxon>Magnoliopsida</taxon>
        <taxon>eudicotyledons</taxon>
        <taxon>Gunneridae</taxon>
        <taxon>Pentapetalae</taxon>
        <taxon>rosids</taxon>
        <taxon>fabids</taxon>
        <taxon>Malpighiales</taxon>
        <taxon>Rhizophoraceae</taxon>
        <taxon>Rhizophora</taxon>
    </lineage>
</organism>
<evidence type="ECO:0000313" key="1">
    <source>
        <dbReference type="EMBL" id="MBX36890.1"/>
    </source>
</evidence>
<dbReference type="EMBL" id="GGEC01056406">
    <property type="protein sequence ID" value="MBX36890.1"/>
    <property type="molecule type" value="Transcribed_RNA"/>
</dbReference>
<protein>
    <submittedName>
        <fullName evidence="1">Uncharacterized protein</fullName>
    </submittedName>
</protein>